<dbReference type="EMBL" id="CP061813">
    <property type="protein sequence ID" value="QOD60293.1"/>
    <property type="molecule type" value="Genomic_DNA"/>
</dbReference>
<dbReference type="OrthoDB" id="1202744at2"/>
<keyword evidence="1" id="KW-0472">Membrane</keyword>
<protein>
    <recommendedName>
        <fullName evidence="4">Phage holin family protein</fullName>
    </recommendedName>
</protein>
<accession>A0A7L8AE46</accession>
<dbReference type="RefSeq" id="WP_088353928.1">
    <property type="nucleotide sequence ID" value="NZ_CP061813.1"/>
</dbReference>
<keyword evidence="1" id="KW-0812">Transmembrane</keyword>
<evidence type="ECO:0008006" key="4">
    <source>
        <dbReference type="Google" id="ProtNLM"/>
    </source>
</evidence>
<dbReference type="Proteomes" id="UP000516764">
    <property type="component" value="Chromosome"/>
</dbReference>
<evidence type="ECO:0000256" key="1">
    <source>
        <dbReference type="SAM" id="Phobius"/>
    </source>
</evidence>
<evidence type="ECO:0000313" key="3">
    <source>
        <dbReference type="Proteomes" id="UP000516764"/>
    </source>
</evidence>
<reference evidence="2 3" key="1">
    <citation type="journal article" date="2016" name="Int. J. Syst. Evol. Microbiol.">
        <title>Polaribacter haliotis sp. nov., isolated from the gut of abalone Haliotis discus hannai.</title>
        <authorList>
            <person name="Kim Y.O."/>
            <person name="Park I.S."/>
            <person name="Park S."/>
            <person name="Nam B.H."/>
            <person name="Park J.M."/>
            <person name="Kim D.G."/>
            <person name="Yoon J.H."/>
        </authorList>
    </citation>
    <scope>NUCLEOTIDE SEQUENCE [LARGE SCALE GENOMIC DNA]</scope>
    <source>
        <strain evidence="2 3">KCTC 52418</strain>
    </source>
</reference>
<feature type="transmembrane region" description="Helical" evidence="1">
    <location>
        <begin position="47"/>
        <end position="70"/>
    </location>
</feature>
<dbReference type="AlphaFoldDB" id="A0A7L8AE46"/>
<dbReference type="KEGG" id="phal:H9I45_13225"/>
<feature type="transmembrane region" description="Helical" evidence="1">
    <location>
        <begin position="76"/>
        <end position="97"/>
    </location>
</feature>
<organism evidence="2 3">
    <name type="scientific">Polaribacter haliotis</name>
    <dbReference type="NCBI Taxonomy" id="1888915"/>
    <lineage>
        <taxon>Bacteria</taxon>
        <taxon>Pseudomonadati</taxon>
        <taxon>Bacteroidota</taxon>
        <taxon>Flavobacteriia</taxon>
        <taxon>Flavobacteriales</taxon>
        <taxon>Flavobacteriaceae</taxon>
    </lineage>
</organism>
<name>A0A7L8AE46_9FLAO</name>
<evidence type="ECO:0000313" key="2">
    <source>
        <dbReference type="EMBL" id="QOD60293.1"/>
    </source>
</evidence>
<proteinExistence type="predicted"/>
<keyword evidence="3" id="KW-1185">Reference proteome</keyword>
<sequence>MSVFESLNNSSDSGVDKGKKYVDATYEYYKLKAFHILSLSFSTIIKLFVIGGLVGTGLLFASIALAIYLGDIFESLSLGYLTVAGIYFLFGILIFLLRKNIDSKIISNLADKFSK</sequence>
<keyword evidence="1" id="KW-1133">Transmembrane helix</keyword>
<gene>
    <name evidence="2" type="ORF">H9I45_13225</name>
</gene>